<protein>
    <submittedName>
        <fullName evidence="1">Uncharacterized protein</fullName>
    </submittedName>
</protein>
<evidence type="ECO:0000313" key="2">
    <source>
        <dbReference type="Proteomes" id="UP001291309"/>
    </source>
</evidence>
<organism evidence="1 2">
    <name type="scientific">Hyalangium rubrum</name>
    <dbReference type="NCBI Taxonomy" id="3103134"/>
    <lineage>
        <taxon>Bacteria</taxon>
        <taxon>Pseudomonadati</taxon>
        <taxon>Myxococcota</taxon>
        <taxon>Myxococcia</taxon>
        <taxon>Myxococcales</taxon>
        <taxon>Cystobacterineae</taxon>
        <taxon>Archangiaceae</taxon>
        <taxon>Hyalangium</taxon>
    </lineage>
</organism>
<reference evidence="1 2" key="1">
    <citation type="submission" date="2023-12" db="EMBL/GenBank/DDBJ databases">
        <title>the genome sequence of Hyalangium sp. s54d21.</title>
        <authorList>
            <person name="Zhang X."/>
        </authorList>
    </citation>
    <scope>NUCLEOTIDE SEQUENCE [LARGE SCALE GENOMIC DNA]</scope>
    <source>
        <strain evidence="2">s54d21</strain>
    </source>
</reference>
<proteinExistence type="predicted"/>
<keyword evidence="2" id="KW-1185">Reference proteome</keyword>
<sequence length="149" mass="15377">MGKIVEAATKFVEKAAKTVGDVAGKVKEVASGVVSVAEKAMSFLSKPMEAITKPVKDLVGGALKNLPFGLDKVLGPIADKAIDGAASWLSGPVNAVVGLVSKALPTVKKIADWAETIQGVSNQVGALNNPQAQSNFQNQMAYAQGQMVN</sequence>
<evidence type="ECO:0000313" key="1">
    <source>
        <dbReference type="EMBL" id="MDY7231343.1"/>
    </source>
</evidence>
<name>A0ABU5HEW6_9BACT</name>
<accession>A0ABU5HEW6</accession>
<comment type="caution">
    <text evidence="1">The sequence shown here is derived from an EMBL/GenBank/DDBJ whole genome shotgun (WGS) entry which is preliminary data.</text>
</comment>
<gene>
    <name evidence="1" type="ORF">SYV04_33440</name>
</gene>
<dbReference type="Proteomes" id="UP001291309">
    <property type="component" value="Unassembled WGS sequence"/>
</dbReference>
<dbReference type="RefSeq" id="WP_321550055.1">
    <property type="nucleotide sequence ID" value="NZ_JAXIVS010000014.1"/>
</dbReference>
<dbReference type="EMBL" id="JAXIVS010000014">
    <property type="protein sequence ID" value="MDY7231343.1"/>
    <property type="molecule type" value="Genomic_DNA"/>
</dbReference>